<dbReference type="RefSeq" id="XP_007782582.1">
    <property type="nucleotide sequence ID" value="XM_007784392.1"/>
</dbReference>
<dbReference type="PROSITE" id="PS50405">
    <property type="entry name" value="GST_CTER"/>
    <property type="match status" value="1"/>
</dbReference>
<dbReference type="PANTHER" id="PTHR43986">
    <property type="entry name" value="ELONGATION FACTOR 1-GAMMA"/>
    <property type="match status" value="1"/>
</dbReference>
<evidence type="ECO:0000313" key="6">
    <source>
        <dbReference type="Proteomes" id="UP000016924"/>
    </source>
</evidence>
<dbReference type="eggNOG" id="KOG0867">
    <property type="taxonomic scope" value="Eukaryota"/>
</dbReference>
<dbReference type="HOGENOM" id="CLU_011226_3_2_1"/>
<evidence type="ECO:0008006" key="7">
    <source>
        <dbReference type="Google" id="ProtNLM"/>
    </source>
</evidence>
<evidence type="ECO:0000313" key="5">
    <source>
        <dbReference type="EMBL" id="EON67265.1"/>
    </source>
</evidence>
<evidence type="ECO:0000259" key="4">
    <source>
        <dbReference type="PROSITE" id="PS50405"/>
    </source>
</evidence>
<organism evidence="5 6">
    <name type="scientific">Coniosporium apollinis (strain CBS 100218)</name>
    <name type="common">Rock-inhabiting black yeast</name>
    <dbReference type="NCBI Taxonomy" id="1168221"/>
    <lineage>
        <taxon>Eukaryota</taxon>
        <taxon>Fungi</taxon>
        <taxon>Dikarya</taxon>
        <taxon>Ascomycota</taxon>
        <taxon>Pezizomycotina</taxon>
        <taxon>Dothideomycetes</taxon>
        <taxon>Dothideomycetes incertae sedis</taxon>
        <taxon>Coniosporium</taxon>
    </lineage>
</organism>
<evidence type="ECO:0000259" key="3">
    <source>
        <dbReference type="PROSITE" id="PS50404"/>
    </source>
</evidence>
<name>R7YZ79_CONA1</name>
<feature type="domain" description="GST N-terminal" evidence="3">
    <location>
        <begin position="3"/>
        <end position="85"/>
    </location>
</feature>
<gene>
    <name evidence="5" type="ORF">W97_06518</name>
</gene>
<dbReference type="PROSITE" id="PS50404">
    <property type="entry name" value="GST_NTER"/>
    <property type="match status" value="1"/>
</dbReference>
<keyword evidence="6" id="KW-1185">Reference proteome</keyword>
<dbReference type="InterPro" id="IPR010987">
    <property type="entry name" value="Glutathione-S-Trfase_C-like"/>
</dbReference>
<dbReference type="CDD" id="cd03044">
    <property type="entry name" value="GST_N_EF1Bgamma"/>
    <property type="match status" value="1"/>
</dbReference>
<dbReference type="InterPro" id="IPR040079">
    <property type="entry name" value="Glutathione_S-Trfase"/>
</dbReference>
<dbReference type="OrthoDB" id="249703at2759"/>
<dbReference type="Proteomes" id="UP000016924">
    <property type="component" value="Unassembled WGS sequence"/>
</dbReference>
<dbReference type="InterPro" id="IPR036282">
    <property type="entry name" value="Glutathione-S-Trfase_C_sf"/>
</dbReference>
<dbReference type="Gene3D" id="3.40.30.10">
    <property type="entry name" value="Glutaredoxin"/>
    <property type="match status" value="1"/>
</dbReference>
<dbReference type="GO" id="GO:0006414">
    <property type="term" value="P:translational elongation"/>
    <property type="evidence" value="ECO:0007669"/>
    <property type="project" value="TreeGrafter"/>
</dbReference>
<feature type="domain" description="GST C-terminal" evidence="4">
    <location>
        <begin position="91"/>
        <end position="221"/>
    </location>
</feature>
<dbReference type="GO" id="GO:0005634">
    <property type="term" value="C:nucleus"/>
    <property type="evidence" value="ECO:0007669"/>
    <property type="project" value="TreeGrafter"/>
</dbReference>
<reference evidence="6" key="1">
    <citation type="submission" date="2012-06" db="EMBL/GenBank/DDBJ databases">
        <title>The genome sequence of Coniosporium apollinis CBS 100218.</title>
        <authorList>
            <consortium name="The Broad Institute Genome Sequencing Platform"/>
            <person name="Cuomo C."/>
            <person name="Gorbushina A."/>
            <person name="Noack S."/>
            <person name="Walker B."/>
            <person name="Young S.K."/>
            <person name="Zeng Q."/>
            <person name="Gargeya S."/>
            <person name="Fitzgerald M."/>
            <person name="Haas B."/>
            <person name="Abouelleil A."/>
            <person name="Alvarado L."/>
            <person name="Arachchi H.M."/>
            <person name="Berlin A.M."/>
            <person name="Chapman S.B."/>
            <person name="Goldberg J."/>
            <person name="Griggs A."/>
            <person name="Gujja S."/>
            <person name="Hansen M."/>
            <person name="Howarth C."/>
            <person name="Imamovic A."/>
            <person name="Larimer J."/>
            <person name="McCowan C."/>
            <person name="Montmayeur A."/>
            <person name="Murphy C."/>
            <person name="Neiman D."/>
            <person name="Pearson M."/>
            <person name="Priest M."/>
            <person name="Roberts A."/>
            <person name="Saif S."/>
            <person name="Shea T."/>
            <person name="Sisk P."/>
            <person name="Sykes S."/>
            <person name="Wortman J."/>
            <person name="Nusbaum C."/>
            <person name="Birren B."/>
        </authorList>
    </citation>
    <scope>NUCLEOTIDE SEQUENCE [LARGE SCALE GENOMIC DNA]</scope>
    <source>
        <strain evidence="6">CBS 100218</strain>
    </source>
</reference>
<dbReference type="CDD" id="cd03181">
    <property type="entry name" value="GST_C_EF1Bgamma_like"/>
    <property type="match status" value="1"/>
</dbReference>
<dbReference type="OMA" id="WICYAQG"/>
<dbReference type="InterPro" id="IPR004045">
    <property type="entry name" value="Glutathione_S-Trfase_N"/>
</dbReference>
<dbReference type="FunFam" id="3.40.30.10:FF:000142">
    <property type="entry name" value="Elongation factor 1 gamma"/>
    <property type="match status" value="1"/>
</dbReference>
<dbReference type="GeneID" id="19903829"/>
<protein>
    <recommendedName>
        <fullName evidence="7">Elongation factor 1-gamma</fullName>
    </recommendedName>
</protein>
<proteinExistence type="inferred from homology"/>
<dbReference type="STRING" id="1168221.R7YZ79"/>
<dbReference type="PANTHER" id="PTHR43986:SF10">
    <property type="entry name" value="ELONGATION FACTOR EEF-1B GAMMA SUBUNIT, PUTATIVE (AFU_ORTHOLOGUE AFUA_1G17120)-RELATED"/>
    <property type="match status" value="1"/>
</dbReference>
<dbReference type="SUPFAM" id="SSF52833">
    <property type="entry name" value="Thioredoxin-like"/>
    <property type="match status" value="1"/>
</dbReference>
<evidence type="ECO:0000256" key="1">
    <source>
        <dbReference type="ARBA" id="ARBA00007409"/>
    </source>
</evidence>
<dbReference type="GO" id="GO:0005737">
    <property type="term" value="C:cytoplasm"/>
    <property type="evidence" value="ECO:0007669"/>
    <property type="project" value="TreeGrafter"/>
</dbReference>
<comment type="similarity">
    <text evidence="1 2">Belongs to the GST superfamily.</text>
</comment>
<dbReference type="EMBL" id="JH767586">
    <property type="protein sequence ID" value="EON67265.1"/>
    <property type="molecule type" value="Genomic_DNA"/>
</dbReference>
<dbReference type="InterPro" id="IPR050802">
    <property type="entry name" value="EF-GSTs"/>
</dbReference>
<sequence length="224" mass="24636">MASFGTLYTTPKNARALKILAAANINGLEITISPDFIYGETTKEPGFLAKFPMGKVPALETLDGFSLSEASAIAFFAASSGPKSHQLLGSDPKERALIQQWVFFAETEVLPNLISIITPMLGHIPYSERAVGVKTANLERALRVAEQHLQQGRKWLVNESCLSLADLSLASALYWGFQYFIDDEMRMAYPEITAWYLRLLGEEGVREAFGAPEMVHVRGPPCPA</sequence>
<dbReference type="InterPro" id="IPR004046">
    <property type="entry name" value="GST_C"/>
</dbReference>
<dbReference type="SUPFAM" id="SSF47616">
    <property type="entry name" value="GST C-terminal domain-like"/>
    <property type="match status" value="1"/>
</dbReference>
<dbReference type="FunFam" id="1.20.1050.10:FF:000006">
    <property type="entry name" value="Elongation factor 1 gamma"/>
    <property type="match status" value="1"/>
</dbReference>
<dbReference type="InterPro" id="IPR036249">
    <property type="entry name" value="Thioredoxin-like_sf"/>
</dbReference>
<dbReference type="SFLD" id="SFLDG00358">
    <property type="entry name" value="Main_(cytGST)"/>
    <property type="match status" value="1"/>
</dbReference>
<dbReference type="Gene3D" id="1.20.1050.10">
    <property type="match status" value="1"/>
</dbReference>
<dbReference type="Pfam" id="PF02798">
    <property type="entry name" value="GST_N"/>
    <property type="match status" value="1"/>
</dbReference>
<dbReference type="AlphaFoldDB" id="R7YZ79"/>
<accession>R7YZ79</accession>
<dbReference type="Pfam" id="PF00043">
    <property type="entry name" value="GST_C"/>
    <property type="match status" value="1"/>
</dbReference>
<dbReference type="SFLD" id="SFLDS00019">
    <property type="entry name" value="Glutathione_Transferase_(cytos"/>
    <property type="match status" value="1"/>
</dbReference>
<evidence type="ECO:0000256" key="2">
    <source>
        <dbReference type="RuleBase" id="RU003494"/>
    </source>
</evidence>